<evidence type="ECO:0000259" key="11">
    <source>
        <dbReference type="PROSITE" id="PS50929"/>
    </source>
</evidence>
<evidence type="ECO:0000256" key="8">
    <source>
        <dbReference type="SAM" id="MobiDB-lite"/>
    </source>
</evidence>
<dbReference type="InterPro" id="IPR036640">
    <property type="entry name" value="ABC1_TM_sf"/>
</dbReference>
<feature type="transmembrane region" description="Helical" evidence="9">
    <location>
        <begin position="188"/>
        <end position="205"/>
    </location>
</feature>
<dbReference type="GO" id="GO:0015421">
    <property type="term" value="F:ABC-type oligopeptide transporter activity"/>
    <property type="evidence" value="ECO:0007669"/>
    <property type="project" value="TreeGrafter"/>
</dbReference>
<dbReference type="Gene3D" id="1.20.1560.10">
    <property type="entry name" value="ABC transporter type 1, transmembrane domain"/>
    <property type="match status" value="1"/>
</dbReference>
<dbReference type="InterPro" id="IPR003593">
    <property type="entry name" value="AAA+_ATPase"/>
</dbReference>
<feature type="domain" description="ABC transporter" evidence="10">
    <location>
        <begin position="388"/>
        <end position="624"/>
    </location>
</feature>
<dbReference type="InterPro" id="IPR011918">
    <property type="entry name" value="ABC_MsbA_ATP-bd"/>
</dbReference>
<evidence type="ECO:0000313" key="13">
    <source>
        <dbReference type="Proteomes" id="UP000295399"/>
    </source>
</evidence>
<evidence type="ECO:0000256" key="2">
    <source>
        <dbReference type="ARBA" id="ARBA00022692"/>
    </source>
</evidence>
<keyword evidence="2 9" id="KW-0812">Transmembrane</keyword>
<evidence type="ECO:0000256" key="7">
    <source>
        <dbReference type="ARBA" id="ARBA00024725"/>
    </source>
</evidence>
<feature type="transmembrane region" description="Helical" evidence="9">
    <location>
        <begin position="293"/>
        <end position="314"/>
    </location>
</feature>
<dbReference type="InterPro" id="IPR039421">
    <property type="entry name" value="Type_1_exporter"/>
</dbReference>
<dbReference type="InterPro" id="IPR003439">
    <property type="entry name" value="ABC_transporter-like_ATP-bd"/>
</dbReference>
<dbReference type="Pfam" id="PF00664">
    <property type="entry name" value="ABC_membrane"/>
    <property type="match status" value="1"/>
</dbReference>
<dbReference type="FunCoup" id="A0A4R2PW46">
    <property type="interactions" value="401"/>
</dbReference>
<dbReference type="InterPro" id="IPR027417">
    <property type="entry name" value="P-loop_NTPase"/>
</dbReference>
<comment type="subcellular location">
    <subcellularLocation>
        <location evidence="1">Cell membrane</location>
        <topology evidence="1">Multi-pass membrane protein</topology>
    </subcellularLocation>
</comment>
<dbReference type="Proteomes" id="UP000295399">
    <property type="component" value="Unassembled WGS sequence"/>
</dbReference>
<dbReference type="GO" id="GO:0090374">
    <property type="term" value="P:oligopeptide export from mitochondrion"/>
    <property type="evidence" value="ECO:0007669"/>
    <property type="project" value="TreeGrafter"/>
</dbReference>
<dbReference type="AlphaFoldDB" id="A0A4R2PW46"/>
<reference evidence="12 13" key="1">
    <citation type="submission" date="2019-03" db="EMBL/GenBank/DDBJ databases">
        <title>Genomic Encyclopedia of Type Strains, Phase IV (KMG-IV): sequencing the most valuable type-strain genomes for metagenomic binning, comparative biology and taxonomic classification.</title>
        <authorList>
            <person name="Goeker M."/>
        </authorList>
    </citation>
    <scope>NUCLEOTIDE SEQUENCE [LARGE SCALE GENOMIC DNA]</scope>
    <source>
        <strain evidence="12 13">DSM 2132</strain>
    </source>
</reference>
<dbReference type="InterPro" id="IPR011527">
    <property type="entry name" value="ABC1_TM_dom"/>
</dbReference>
<protein>
    <submittedName>
        <fullName evidence="12">ATP-binding cassette subfamily B protein</fullName>
    </submittedName>
</protein>
<gene>
    <name evidence="12" type="ORF">EV659_101359</name>
</gene>
<dbReference type="EMBL" id="SLXO01000001">
    <property type="protein sequence ID" value="TCP38455.1"/>
    <property type="molecule type" value="Genomic_DNA"/>
</dbReference>
<dbReference type="PROSITE" id="PS50893">
    <property type="entry name" value="ABC_TRANSPORTER_2"/>
    <property type="match status" value="1"/>
</dbReference>
<dbReference type="GO" id="GO:0005886">
    <property type="term" value="C:plasma membrane"/>
    <property type="evidence" value="ECO:0007669"/>
    <property type="project" value="UniProtKB-SubCell"/>
</dbReference>
<dbReference type="GO" id="GO:0005524">
    <property type="term" value="F:ATP binding"/>
    <property type="evidence" value="ECO:0007669"/>
    <property type="project" value="UniProtKB-KW"/>
</dbReference>
<feature type="transmembrane region" description="Helical" evidence="9">
    <location>
        <begin position="111"/>
        <end position="135"/>
    </location>
</feature>
<evidence type="ECO:0000256" key="3">
    <source>
        <dbReference type="ARBA" id="ARBA00022741"/>
    </source>
</evidence>
<dbReference type="SMART" id="SM00382">
    <property type="entry name" value="AAA"/>
    <property type="match status" value="1"/>
</dbReference>
<dbReference type="PROSITE" id="PS00211">
    <property type="entry name" value="ABC_TRANSPORTER_1"/>
    <property type="match status" value="1"/>
</dbReference>
<comment type="caution">
    <text evidence="12">The sequence shown here is derived from an EMBL/GenBank/DDBJ whole genome shotgun (WGS) entry which is preliminary data.</text>
</comment>
<keyword evidence="6 9" id="KW-0472">Membrane</keyword>
<evidence type="ECO:0000256" key="5">
    <source>
        <dbReference type="ARBA" id="ARBA00022989"/>
    </source>
</evidence>
<evidence type="ECO:0000259" key="10">
    <source>
        <dbReference type="PROSITE" id="PS50893"/>
    </source>
</evidence>
<dbReference type="InterPro" id="IPR017871">
    <property type="entry name" value="ABC_transporter-like_CS"/>
</dbReference>
<feature type="transmembrane region" description="Helical" evidence="9">
    <location>
        <begin position="211"/>
        <end position="229"/>
    </location>
</feature>
<dbReference type="PANTHER" id="PTHR43394">
    <property type="entry name" value="ATP-DEPENDENT PERMEASE MDL1, MITOCHONDRIAL"/>
    <property type="match status" value="1"/>
</dbReference>
<evidence type="ECO:0000256" key="9">
    <source>
        <dbReference type="SAM" id="Phobius"/>
    </source>
</evidence>
<dbReference type="SUPFAM" id="SSF52540">
    <property type="entry name" value="P-loop containing nucleoside triphosphate hydrolases"/>
    <property type="match status" value="1"/>
</dbReference>
<dbReference type="NCBIfam" id="TIGR02204">
    <property type="entry name" value="MsbA_rel"/>
    <property type="match status" value="1"/>
</dbReference>
<evidence type="ECO:0000313" key="12">
    <source>
        <dbReference type="EMBL" id="TCP38455.1"/>
    </source>
</evidence>
<dbReference type="InParanoid" id="A0A4R2PW46"/>
<keyword evidence="13" id="KW-1185">Reference proteome</keyword>
<feature type="region of interest" description="Disordered" evidence="8">
    <location>
        <begin position="1"/>
        <end position="49"/>
    </location>
</feature>
<feature type="transmembrane region" description="Helical" evidence="9">
    <location>
        <begin position="70"/>
        <end position="91"/>
    </location>
</feature>
<evidence type="ECO:0000256" key="4">
    <source>
        <dbReference type="ARBA" id="ARBA00022840"/>
    </source>
</evidence>
<accession>A0A4R2PW46</accession>
<evidence type="ECO:0000256" key="1">
    <source>
        <dbReference type="ARBA" id="ARBA00004651"/>
    </source>
</evidence>
<dbReference type="PROSITE" id="PS50929">
    <property type="entry name" value="ABC_TM1F"/>
    <property type="match status" value="1"/>
</dbReference>
<dbReference type="GO" id="GO:0016887">
    <property type="term" value="F:ATP hydrolysis activity"/>
    <property type="evidence" value="ECO:0007669"/>
    <property type="project" value="InterPro"/>
</dbReference>
<dbReference type="CDD" id="cd18575">
    <property type="entry name" value="ABC_6TM_bac_exporter_ABCB8_10_like"/>
    <property type="match status" value="1"/>
</dbReference>
<dbReference type="Pfam" id="PF00005">
    <property type="entry name" value="ABC_tran"/>
    <property type="match status" value="1"/>
</dbReference>
<sequence>MSRSQPNSAEAKWSGNAPMTADDGRKAPDAPGSTYPDAAQPEDEGGAQNSQRLRRLTLLLDYARPYRGRVVLAVVALVMSTIASLTLVYTLQPLIDKGFAGGQAGAVDRYFLQLFIVAMVLALATAVRFFAVTTLGERVVADLRKAVYNRVVGLHPSYFEANRPGEIVSRLTADTSVIQTVVGSSVSIALRNILTFFGGVIMLFVTNAQLMATIAIAIPLVLVPIFVLGRRVRRLSRSSQDRIADLGTLAGETLGAINVVQAFTQEDRERGRFSHSVEGAYEAARQRIWVRSLLTAVVIVLVFGAIDFVLWQGAKDVVGGTMTGGQLAAFVAYAVLVAGAAGAIAEVYGDLQRAAGASGRLRELLKAEAAITAPDDPQALPAPVSGRVSFEDVTFRYPSRPDAAALDSLSIDIAPGETVAVVGPSGAGKSTLFQLILRFFDPQTGTVRLDGLDLRALDPADLRKAVAFVPQDTVIFADSVLENVRYGRPGASDAEVERALTSARADDFIRELPDGIHTNLGERGVRLSGGQRQRLAIARALLRDAPVLLLDEATSALDSETEKAVQAALDTLMAGRTTLIIAHRLATVRAADRIVVVDKGRVIALGSHEELLAASPVYRRLADLQFATQSRAAE</sequence>
<proteinExistence type="predicted"/>
<dbReference type="RefSeq" id="WP_200287805.1">
    <property type="nucleotide sequence ID" value="NZ_JACIGF010000001.1"/>
</dbReference>
<dbReference type="PANTHER" id="PTHR43394:SF1">
    <property type="entry name" value="ATP-BINDING CASSETTE SUB-FAMILY B MEMBER 10, MITOCHONDRIAL"/>
    <property type="match status" value="1"/>
</dbReference>
<dbReference type="SUPFAM" id="SSF90123">
    <property type="entry name" value="ABC transporter transmembrane region"/>
    <property type="match status" value="1"/>
</dbReference>
<keyword evidence="4 12" id="KW-0067">ATP-binding</keyword>
<dbReference type="Gene3D" id="3.40.50.300">
    <property type="entry name" value="P-loop containing nucleotide triphosphate hydrolases"/>
    <property type="match status" value="1"/>
</dbReference>
<name>A0A4R2PW46_RHOSA</name>
<dbReference type="FunFam" id="3.40.50.300:FF:000218">
    <property type="entry name" value="Multidrug ABC transporter ATP-binding protein"/>
    <property type="match status" value="1"/>
</dbReference>
<organism evidence="12 13">
    <name type="scientific">Rhodothalassium salexigens DSM 2132</name>
    <dbReference type="NCBI Taxonomy" id="1188247"/>
    <lineage>
        <taxon>Bacteria</taxon>
        <taxon>Pseudomonadati</taxon>
        <taxon>Pseudomonadota</taxon>
        <taxon>Alphaproteobacteria</taxon>
        <taxon>Rhodothalassiales</taxon>
        <taxon>Rhodothalassiaceae</taxon>
        <taxon>Rhodothalassium</taxon>
    </lineage>
</organism>
<feature type="transmembrane region" description="Helical" evidence="9">
    <location>
        <begin position="326"/>
        <end position="348"/>
    </location>
</feature>
<keyword evidence="3" id="KW-0547">Nucleotide-binding</keyword>
<comment type="function">
    <text evidence="7">Part of an ABC transporter complex. Transmembrane domains (TMD) form a pore in the inner membrane and the ATP-binding domain (NBD) is responsible for energy generation.</text>
</comment>
<evidence type="ECO:0000256" key="6">
    <source>
        <dbReference type="ARBA" id="ARBA00023136"/>
    </source>
</evidence>
<keyword evidence="5 9" id="KW-1133">Transmembrane helix</keyword>
<feature type="domain" description="ABC transmembrane type-1" evidence="11">
    <location>
        <begin position="71"/>
        <end position="353"/>
    </location>
</feature>